<evidence type="ECO:0000256" key="2">
    <source>
        <dbReference type="ARBA" id="ARBA00022884"/>
    </source>
</evidence>
<dbReference type="EMBL" id="JAHLQT010044465">
    <property type="protein sequence ID" value="KAG7154327.1"/>
    <property type="molecule type" value="Genomic_DNA"/>
</dbReference>
<evidence type="ECO:0000256" key="4">
    <source>
        <dbReference type="PROSITE-ProRule" id="PRU00176"/>
    </source>
</evidence>
<organism evidence="7 8">
    <name type="scientific">Homarus americanus</name>
    <name type="common">American lobster</name>
    <dbReference type="NCBI Taxonomy" id="6706"/>
    <lineage>
        <taxon>Eukaryota</taxon>
        <taxon>Metazoa</taxon>
        <taxon>Ecdysozoa</taxon>
        <taxon>Arthropoda</taxon>
        <taxon>Crustacea</taxon>
        <taxon>Multicrustacea</taxon>
        <taxon>Malacostraca</taxon>
        <taxon>Eumalacostraca</taxon>
        <taxon>Eucarida</taxon>
        <taxon>Decapoda</taxon>
        <taxon>Pleocyemata</taxon>
        <taxon>Astacidea</taxon>
        <taxon>Nephropoidea</taxon>
        <taxon>Nephropidae</taxon>
        <taxon>Homarus</taxon>
    </lineage>
</organism>
<dbReference type="SMART" id="SM00360">
    <property type="entry name" value="RRM"/>
    <property type="match status" value="2"/>
</dbReference>
<feature type="compositionally biased region" description="Basic and acidic residues" evidence="5">
    <location>
        <begin position="7"/>
        <end position="24"/>
    </location>
</feature>
<feature type="compositionally biased region" description="Basic residues" evidence="5">
    <location>
        <begin position="61"/>
        <end position="72"/>
    </location>
</feature>
<comment type="subcellular location">
    <subcellularLocation>
        <location evidence="1">Nucleus</location>
        <location evidence="1">Nucleolus</location>
    </subcellularLocation>
</comment>
<feature type="compositionally biased region" description="Basic residues" evidence="5">
    <location>
        <begin position="419"/>
        <end position="436"/>
    </location>
</feature>
<gene>
    <name evidence="7" type="primary">Rbm34-L</name>
    <name evidence="7" type="ORF">Hamer_G017519</name>
</gene>
<feature type="domain" description="RRM" evidence="6">
    <location>
        <begin position="299"/>
        <end position="376"/>
    </location>
</feature>
<evidence type="ECO:0000313" key="8">
    <source>
        <dbReference type="Proteomes" id="UP000747542"/>
    </source>
</evidence>
<evidence type="ECO:0000256" key="1">
    <source>
        <dbReference type="ARBA" id="ARBA00004604"/>
    </source>
</evidence>
<dbReference type="PANTHER" id="PTHR23236">
    <property type="entry name" value="EUKARYOTIC TRANSLATION INITIATION FACTOR 4B/4H"/>
    <property type="match status" value="1"/>
</dbReference>
<keyword evidence="8" id="KW-1185">Reference proteome</keyword>
<dbReference type="AlphaFoldDB" id="A0A8J5MK97"/>
<evidence type="ECO:0000313" key="7">
    <source>
        <dbReference type="EMBL" id="KAG7154327.1"/>
    </source>
</evidence>
<feature type="region of interest" description="Disordered" evidence="5">
    <location>
        <begin position="398"/>
        <end position="460"/>
    </location>
</feature>
<feature type="compositionally biased region" description="Polar residues" evidence="5">
    <location>
        <begin position="73"/>
        <end position="82"/>
    </location>
</feature>
<feature type="region of interest" description="Disordered" evidence="5">
    <location>
        <begin position="1"/>
        <end position="190"/>
    </location>
</feature>
<accession>A0A8J5MK97</accession>
<keyword evidence="2 4" id="KW-0694">RNA-binding</keyword>
<evidence type="ECO:0000256" key="5">
    <source>
        <dbReference type="SAM" id="MobiDB-lite"/>
    </source>
</evidence>
<keyword evidence="3" id="KW-0539">Nucleus</keyword>
<feature type="compositionally biased region" description="Basic residues" evidence="5">
    <location>
        <begin position="105"/>
        <end position="117"/>
    </location>
</feature>
<comment type="caution">
    <text evidence="7">The sequence shown here is derived from an EMBL/GenBank/DDBJ whole genome shotgun (WGS) entry which is preliminary data.</text>
</comment>
<feature type="domain" description="RRM" evidence="6">
    <location>
        <begin position="197"/>
        <end position="291"/>
    </location>
</feature>
<dbReference type="PROSITE" id="PS50102">
    <property type="entry name" value="RRM"/>
    <property type="match status" value="2"/>
</dbReference>
<dbReference type="InterPro" id="IPR034221">
    <property type="entry name" value="RBM34_RRM2"/>
</dbReference>
<reference evidence="7" key="1">
    <citation type="journal article" date="2021" name="Sci. Adv.">
        <title>The American lobster genome reveals insights on longevity, neural, and immune adaptations.</title>
        <authorList>
            <person name="Polinski J.M."/>
            <person name="Zimin A.V."/>
            <person name="Clark K.F."/>
            <person name="Kohn A.B."/>
            <person name="Sadowski N."/>
            <person name="Timp W."/>
            <person name="Ptitsyn A."/>
            <person name="Khanna P."/>
            <person name="Romanova D.Y."/>
            <person name="Williams P."/>
            <person name="Greenwood S.J."/>
            <person name="Moroz L.L."/>
            <person name="Walt D.R."/>
            <person name="Bodnar A.G."/>
        </authorList>
    </citation>
    <scope>NUCLEOTIDE SEQUENCE</scope>
    <source>
        <strain evidence="7">GMGI-L3</strain>
    </source>
</reference>
<dbReference type="Pfam" id="PF00076">
    <property type="entry name" value="RRM_1"/>
    <property type="match status" value="1"/>
</dbReference>
<dbReference type="GO" id="GO:0005730">
    <property type="term" value="C:nucleolus"/>
    <property type="evidence" value="ECO:0007669"/>
    <property type="project" value="UniProtKB-SubCell"/>
</dbReference>
<evidence type="ECO:0000256" key="3">
    <source>
        <dbReference type="ARBA" id="ARBA00023242"/>
    </source>
</evidence>
<dbReference type="CDD" id="cd12395">
    <property type="entry name" value="RRM2_RBM34"/>
    <property type="match status" value="1"/>
</dbReference>
<dbReference type="CDD" id="cd12394">
    <property type="entry name" value="RRM1_RBM34"/>
    <property type="match status" value="1"/>
</dbReference>
<dbReference type="GO" id="GO:0019843">
    <property type="term" value="F:rRNA binding"/>
    <property type="evidence" value="ECO:0007669"/>
    <property type="project" value="TreeGrafter"/>
</dbReference>
<proteinExistence type="predicted"/>
<dbReference type="PANTHER" id="PTHR23236:SF25">
    <property type="entry name" value="RNA-BINDING PROTEIN 34"/>
    <property type="match status" value="1"/>
</dbReference>
<feature type="compositionally biased region" description="Basic and acidic residues" evidence="5">
    <location>
        <begin position="129"/>
        <end position="146"/>
    </location>
</feature>
<sequence length="460" mass="51419">MKKKANKKTEVKPDPVAKSPDKTITKKKNKKKKKKNLANINDSVEELKANVTVVDASAIPKKNKKKKKKKKTPGNTQENGDTSVVAEKNQNKENGDVTIAEAPGIKKKRRRNKKKKLGGIVQNGNTSADAEKIENMEGVEEKKDTPMTDAAEVNGDSSAAPGKNKNVNTEENKDTAKAAPKKIKRVTNDEEKEKDTRTVFVGNVNIKTKRKEISRLFNKYGKVEAVRFRNAAVPEPQKSKKEAVIKSIFHESRSSLSAYVRFETVDMMEAALEANGIKFNEKHLRVDRAVASDKRDVKCSLFIGNLTFEAEEEALRQHFIDCGEIESVRIIRDKKMASGKGFGYVNFMSPDSVEVALNLNKTPFMGRLLRVQRCLEKVKKPKEKKLGSPAKKGLAFMKPIQGKEEKTKPKPQGDFSGKKMLKTKEFKKVKKAKGKLTKTDKKKLSVARQLTGAKPKVKKT</sequence>
<dbReference type="Proteomes" id="UP000747542">
    <property type="component" value="Unassembled WGS sequence"/>
</dbReference>
<dbReference type="GO" id="GO:0000463">
    <property type="term" value="P:maturation of LSU-rRNA from tricistronic rRNA transcript (SSU-rRNA, 5.8S rRNA, LSU-rRNA)"/>
    <property type="evidence" value="ECO:0007669"/>
    <property type="project" value="TreeGrafter"/>
</dbReference>
<feature type="compositionally biased region" description="Basic residues" evidence="5">
    <location>
        <begin position="25"/>
        <end position="36"/>
    </location>
</feature>
<name>A0A8J5MK97_HOMAM</name>
<protein>
    <submittedName>
        <fullName evidence="7">RNA-binding protein 34-like</fullName>
    </submittedName>
</protein>
<dbReference type="OrthoDB" id="442677at2759"/>
<evidence type="ECO:0000259" key="6">
    <source>
        <dbReference type="PROSITE" id="PS50102"/>
    </source>
</evidence>
<dbReference type="InterPro" id="IPR000504">
    <property type="entry name" value="RRM_dom"/>
</dbReference>